<keyword evidence="1" id="KW-0732">Signal</keyword>
<feature type="chain" id="PRO_5043776456" description="DUF538 family protein" evidence="1">
    <location>
        <begin position="22"/>
        <end position="192"/>
    </location>
</feature>
<dbReference type="SUPFAM" id="SSF141562">
    <property type="entry name" value="At5g01610-like"/>
    <property type="match status" value="1"/>
</dbReference>
<accession>A0AAV9CSJ9</accession>
<dbReference type="PANTHER" id="PTHR31676:SF76">
    <property type="entry name" value="OS05G0362300 PROTEIN"/>
    <property type="match status" value="1"/>
</dbReference>
<proteinExistence type="predicted"/>
<evidence type="ECO:0000256" key="1">
    <source>
        <dbReference type="SAM" id="SignalP"/>
    </source>
</evidence>
<dbReference type="AlphaFoldDB" id="A0AAV9CSJ9"/>
<dbReference type="InterPro" id="IPR007493">
    <property type="entry name" value="DUF538"/>
</dbReference>
<feature type="signal peptide" evidence="1">
    <location>
        <begin position="1"/>
        <end position="21"/>
    </location>
</feature>
<evidence type="ECO:0000313" key="3">
    <source>
        <dbReference type="Proteomes" id="UP001180020"/>
    </source>
</evidence>
<dbReference type="PANTHER" id="PTHR31676">
    <property type="entry name" value="T31J12.3 PROTEIN-RELATED"/>
    <property type="match status" value="1"/>
</dbReference>
<reference evidence="2" key="2">
    <citation type="submission" date="2023-06" db="EMBL/GenBank/DDBJ databases">
        <authorList>
            <person name="Ma L."/>
            <person name="Liu K.-W."/>
            <person name="Li Z."/>
            <person name="Hsiao Y.-Y."/>
            <person name="Qi Y."/>
            <person name="Fu T."/>
            <person name="Tang G."/>
            <person name="Zhang D."/>
            <person name="Sun W.-H."/>
            <person name="Liu D.-K."/>
            <person name="Li Y."/>
            <person name="Chen G.-Z."/>
            <person name="Liu X.-D."/>
            <person name="Liao X.-Y."/>
            <person name="Jiang Y.-T."/>
            <person name="Yu X."/>
            <person name="Hao Y."/>
            <person name="Huang J."/>
            <person name="Zhao X.-W."/>
            <person name="Ke S."/>
            <person name="Chen Y.-Y."/>
            <person name="Wu W.-L."/>
            <person name="Hsu J.-L."/>
            <person name="Lin Y.-F."/>
            <person name="Huang M.-D."/>
            <person name="Li C.-Y."/>
            <person name="Huang L."/>
            <person name="Wang Z.-W."/>
            <person name="Zhao X."/>
            <person name="Zhong W.-Y."/>
            <person name="Peng D.-H."/>
            <person name="Ahmad S."/>
            <person name="Lan S."/>
            <person name="Zhang J.-S."/>
            <person name="Tsai W.-C."/>
            <person name="Van De Peer Y."/>
            <person name="Liu Z.-J."/>
        </authorList>
    </citation>
    <scope>NUCLEOTIDE SEQUENCE</scope>
    <source>
        <strain evidence="2">CP</strain>
        <tissue evidence="2">Leaves</tissue>
    </source>
</reference>
<dbReference type="InterPro" id="IPR036758">
    <property type="entry name" value="At5g01610-like"/>
</dbReference>
<dbReference type="Gene3D" id="2.30.240.10">
    <property type="entry name" value="At5g01610-like"/>
    <property type="match status" value="1"/>
</dbReference>
<dbReference type="EMBL" id="JAUJYO010000017">
    <property type="protein sequence ID" value="KAK1291867.1"/>
    <property type="molecule type" value="Genomic_DNA"/>
</dbReference>
<organism evidence="2 3">
    <name type="scientific">Acorus calamus</name>
    <name type="common">Sweet flag</name>
    <dbReference type="NCBI Taxonomy" id="4465"/>
    <lineage>
        <taxon>Eukaryota</taxon>
        <taxon>Viridiplantae</taxon>
        <taxon>Streptophyta</taxon>
        <taxon>Embryophyta</taxon>
        <taxon>Tracheophyta</taxon>
        <taxon>Spermatophyta</taxon>
        <taxon>Magnoliopsida</taxon>
        <taxon>Liliopsida</taxon>
        <taxon>Acoraceae</taxon>
        <taxon>Acorus</taxon>
    </lineage>
</organism>
<gene>
    <name evidence="2" type="ORF">QJS10_CPB17g01257</name>
</gene>
<dbReference type="Proteomes" id="UP001180020">
    <property type="component" value="Unassembled WGS sequence"/>
</dbReference>
<sequence>MENQITFASLLLLLLLNSTESTASAPSLTKSTVYDLLQTYNFPIGILPKGITDYDLDPATGKFTVRLNSTCGFALQGTSYSLRYRTTVTGKISRNRISDLTGVNVKVLFFWLNVVEVERDGDYLDLSVGIASAEFGIENFAECPTCGCGFDCVGRGVVDDRLRRGSFLIEAVTVGVVEEAKLGLHRLHLLLR</sequence>
<reference evidence="2" key="1">
    <citation type="journal article" date="2023" name="Nat. Commun.">
        <title>Diploid and tetraploid genomes of Acorus and the evolution of monocots.</title>
        <authorList>
            <person name="Ma L."/>
            <person name="Liu K.W."/>
            <person name="Li Z."/>
            <person name="Hsiao Y.Y."/>
            <person name="Qi Y."/>
            <person name="Fu T."/>
            <person name="Tang G.D."/>
            <person name="Zhang D."/>
            <person name="Sun W.H."/>
            <person name="Liu D.K."/>
            <person name="Li Y."/>
            <person name="Chen G.Z."/>
            <person name="Liu X.D."/>
            <person name="Liao X.Y."/>
            <person name="Jiang Y.T."/>
            <person name="Yu X."/>
            <person name="Hao Y."/>
            <person name="Huang J."/>
            <person name="Zhao X.W."/>
            <person name="Ke S."/>
            <person name="Chen Y.Y."/>
            <person name="Wu W.L."/>
            <person name="Hsu J.L."/>
            <person name="Lin Y.F."/>
            <person name="Huang M.D."/>
            <person name="Li C.Y."/>
            <person name="Huang L."/>
            <person name="Wang Z.W."/>
            <person name="Zhao X."/>
            <person name="Zhong W.Y."/>
            <person name="Peng D.H."/>
            <person name="Ahmad S."/>
            <person name="Lan S."/>
            <person name="Zhang J.S."/>
            <person name="Tsai W.C."/>
            <person name="Van de Peer Y."/>
            <person name="Liu Z.J."/>
        </authorList>
    </citation>
    <scope>NUCLEOTIDE SEQUENCE</scope>
    <source>
        <strain evidence="2">CP</strain>
    </source>
</reference>
<evidence type="ECO:0008006" key="4">
    <source>
        <dbReference type="Google" id="ProtNLM"/>
    </source>
</evidence>
<name>A0AAV9CSJ9_ACOCL</name>
<comment type="caution">
    <text evidence="2">The sequence shown here is derived from an EMBL/GenBank/DDBJ whole genome shotgun (WGS) entry which is preliminary data.</text>
</comment>
<evidence type="ECO:0000313" key="2">
    <source>
        <dbReference type="EMBL" id="KAK1291867.1"/>
    </source>
</evidence>
<protein>
    <recommendedName>
        <fullName evidence="4">DUF538 family protein</fullName>
    </recommendedName>
</protein>
<dbReference type="Pfam" id="PF04398">
    <property type="entry name" value="DUF538"/>
    <property type="match status" value="1"/>
</dbReference>
<keyword evidence="3" id="KW-1185">Reference proteome</keyword>